<evidence type="ECO:0000256" key="5">
    <source>
        <dbReference type="ARBA" id="ARBA00022840"/>
    </source>
</evidence>
<dbReference type="EMBL" id="QEAN01000215">
    <property type="protein sequence ID" value="TPX42940.1"/>
    <property type="molecule type" value="Genomic_DNA"/>
</dbReference>
<dbReference type="PROSITE" id="PS00324">
    <property type="entry name" value="ASPARTOKINASE"/>
    <property type="match status" value="1"/>
</dbReference>
<dbReference type="STRING" id="286115.A0A507CVL0"/>
<dbReference type="SUPFAM" id="SSF55021">
    <property type="entry name" value="ACT-like"/>
    <property type="match status" value="2"/>
</dbReference>
<organism evidence="9 11">
    <name type="scientific">Synchytrium endobioticum</name>
    <dbReference type="NCBI Taxonomy" id="286115"/>
    <lineage>
        <taxon>Eukaryota</taxon>
        <taxon>Fungi</taxon>
        <taxon>Fungi incertae sedis</taxon>
        <taxon>Chytridiomycota</taxon>
        <taxon>Chytridiomycota incertae sedis</taxon>
        <taxon>Chytridiomycetes</taxon>
        <taxon>Synchytriales</taxon>
        <taxon>Synchytriaceae</taxon>
        <taxon>Synchytrium</taxon>
    </lineage>
</organism>
<dbReference type="PANTHER" id="PTHR21499:SF59">
    <property type="entry name" value="ASPARTOKINASE"/>
    <property type="match status" value="1"/>
</dbReference>
<dbReference type="PROSITE" id="PS51671">
    <property type="entry name" value="ACT"/>
    <property type="match status" value="1"/>
</dbReference>
<dbReference type="Pfam" id="PF00696">
    <property type="entry name" value="AA_kinase"/>
    <property type="match status" value="1"/>
</dbReference>
<dbReference type="InterPro" id="IPR001341">
    <property type="entry name" value="Asp_kinase"/>
</dbReference>
<evidence type="ECO:0000313" key="10">
    <source>
        <dbReference type="EMBL" id="TPX46063.1"/>
    </source>
</evidence>
<evidence type="ECO:0000313" key="12">
    <source>
        <dbReference type="Proteomes" id="UP000320475"/>
    </source>
</evidence>
<dbReference type="EC" id="2.7.2.4" evidence="7"/>
<dbReference type="FunFam" id="3.30.2130.10:FF:000001">
    <property type="entry name" value="Bifunctional aspartokinase/homoserine dehydrogenase"/>
    <property type="match status" value="1"/>
</dbReference>
<dbReference type="InterPro" id="IPR045865">
    <property type="entry name" value="ACT-like_dom_sf"/>
</dbReference>
<evidence type="ECO:0000256" key="7">
    <source>
        <dbReference type="RuleBase" id="RU003448"/>
    </source>
</evidence>
<keyword evidence="3" id="KW-0547">Nucleotide-binding</keyword>
<protein>
    <recommendedName>
        <fullName evidence="7">Aspartokinase</fullName>
        <ecNumber evidence="7">2.7.2.4</ecNumber>
    </recommendedName>
</protein>
<dbReference type="AlphaFoldDB" id="A0A507CVL0"/>
<comment type="caution">
    <text evidence="9">The sequence shown here is derived from an EMBL/GenBank/DDBJ whole genome shotgun (WGS) entry which is preliminary data.</text>
</comment>
<keyword evidence="4 7" id="KW-0418">Kinase</keyword>
<evidence type="ECO:0000256" key="4">
    <source>
        <dbReference type="ARBA" id="ARBA00022777"/>
    </source>
</evidence>
<sequence>MQEPTTLPLVVQKYGGTSIGTAERLLNVAEIVKSSLTTSRVIVVLSAMSSLKKTEGTTARLLEAAHEALTPDSSRYLDIIEKIEHDHIKAVRLAVTAPDIRAATEADIKHECKTLKGFLEAAQRRREAVRAHLHRRAAVAAAGYIGLDKVVGQPFGAPDHAFYTYLTARLRATLARGPCVPVVTGYLGPVPGSLLGTIGRGYTDLTAALVAVAVDGAELQIWKEVDGIFTADPRKAPKARLLASISPEEAAELTYYGSEVIHPFTMAQVIRARIPIRIKNTFRPDGAGTVILPNGMAVDGAGASHVSQSKKARAENHPTAVTIKDDVTVINVHSNRKSVSHGFFASIFTTLDKFGIVVDLIATSEVHISMALGPNVLDPRLDMAIAELRAHGDVDVIKDLAILSLIGQLKHMIGIASRMFTVLAKHGVNIEMISQGASEINISCVIEAKFAEVAIRAVHDEIILADMEQ</sequence>
<dbReference type="InterPro" id="IPR001048">
    <property type="entry name" value="Asp/Glu/Uridylate_kinase"/>
</dbReference>
<dbReference type="EMBL" id="QEAM01000116">
    <property type="protein sequence ID" value="TPX46063.1"/>
    <property type="molecule type" value="Genomic_DNA"/>
</dbReference>
<accession>A0A507CVL0</accession>
<dbReference type="Gene3D" id="3.40.1160.10">
    <property type="entry name" value="Acetylglutamate kinase-like"/>
    <property type="match status" value="1"/>
</dbReference>
<keyword evidence="5" id="KW-0067">ATP-binding</keyword>
<keyword evidence="2 7" id="KW-0808">Transferase</keyword>
<dbReference type="InterPro" id="IPR054352">
    <property type="entry name" value="ACT_Aspartokinase"/>
</dbReference>
<dbReference type="Gene3D" id="3.30.70.260">
    <property type="match status" value="2"/>
</dbReference>
<evidence type="ECO:0000256" key="2">
    <source>
        <dbReference type="ARBA" id="ARBA00022679"/>
    </source>
</evidence>
<evidence type="ECO:0000313" key="9">
    <source>
        <dbReference type="EMBL" id="TPX42940.1"/>
    </source>
</evidence>
<comment type="similarity">
    <text evidence="1 7">Belongs to the aspartokinase family.</text>
</comment>
<keyword evidence="11" id="KW-1185">Reference proteome</keyword>
<dbReference type="VEuPathDB" id="FungiDB:SeMB42_g04929"/>
<dbReference type="InterPro" id="IPR036393">
    <property type="entry name" value="AceGlu_kinase-like_sf"/>
</dbReference>
<dbReference type="Pfam" id="PF22468">
    <property type="entry name" value="ACT_9"/>
    <property type="match status" value="1"/>
</dbReference>
<dbReference type="InterPro" id="IPR018042">
    <property type="entry name" value="Aspartate_kinase_CS"/>
</dbReference>
<dbReference type="GO" id="GO:0005829">
    <property type="term" value="C:cytosol"/>
    <property type="evidence" value="ECO:0007669"/>
    <property type="project" value="TreeGrafter"/>
</dbReference>
<comment type="catalytic activity">
    <reaction evidence="6 7">
        <text>L-aspartate + ATP = 4-phospho-L-aspartate + ADP</text>
        <dbReference type="Rhea" id="RHEA:23776"/>
        <dbReference type="ChEBI" id="CHEBI:29991"/>
        <dbReference type="ChEBI" id="CHEBI:30616"/>
        <dbReference type="ChEBI" id="CHEBI:57535"/>
        <dbReference type="ChEBI" id="CHEBI:456216"/>
        <dbReference type="EC" id="2.7.2.4"/>
    </reaction>
</comment>
<dbReference type="Proteomes" id="UP000320475">
    <property type="component" value="Unassembled WGS sequence"/>
</dbReference>
<dbReference type="PIRSF" id="PIRSF000726">
    <property type="entry name" value="Asp_kin"/>
    <property type="match status" value="1"/>
</dbReference>
<dbReference type="OrthoDB" id="4323675at2759"/>
<dbReference type="GO" id="GO:0009089">
    <property type="term" value="P:lysine biosynthetic process via diaminopimelate"/>
    <property type="evidence" value="ECO:0007669"/>
    <property type="project" value="InterPro"/>
</dbReference>
<evidence type="ECO:0000313" key="11">
    <source>
        <dbReference type="Proteomes" id="UP000317494"/>
    </source>
</evidence>
<evidence type="ECO:0000256" key="3">
    <source>
        <dbReference type="ARBA" id="ARBA00022741"/>
    </source>
</evidence>
<dbReference type="NCBIfam" id="TIGR00657">
    <property type="entry name" value="asp_kinases"/>
    <property type="match status" value="1"/>
</dbReference>
<evidence type="ECO:0000259" key="8">
    <source>
        <dbReference type="PROSITE" id="PS51671"/>
    </source>
</evidence>
<evidence type="ECO:0000256" key="6">
    <source>
        <dbReference type="ARBA" id="ARBA00047872"/>
    </source>
</evidence>
<dbReference type="GO" id="GO:0009090">
    <property type="term" value="P:homoserine biosynthetic process"/>
    <property type="evidence" value="ECO:0007669"/>
    <property type="project" value="TreeGrafter"/>
</dbReference>
<dbReference type="PANTHER" id="PTHR21499">
    <property type="entry name" value="ASPARTATE KINASE"/>
    <property type="match status" value="1"/>
</dbReference>
<evidence type="ECO:0000256" key="1">
    <source>
        <dbReference type="ARBA" id="ARBA00010122"/>
    </source>
</evidence>
<dbReference type="InterPro" id="IPR005260">
    <property type="entry name" value="Asp_kin_monofn"/>
</dbReference>
<name>A0A507CVL0_9FUNG</name>
<feature type="domain" description="ACT" evidence="8">
    <location>
        <begin position="404"/>
        <end position="469"/>
    </location>
</feature>
<dbReference type="SUPFAM" id="SSF53633">
    <property type="entry name" value="Carbamate kinase-like"/>
    <property type="match status" value="1"/>
</dbReference>
<proteinExistence type="inferred from homology"/>
<reference evidence="11 12" key="1">
    <citation type="journal article" date="2019" name="Sci. Rep.">
        <title>Comparative genomics of chytrid fungi reveal insights into the obligate biotrophic and pathogenic lifestyle of Synchytrium endobioticum.</title>
        <authorList>
            <person name="van de Vossenberg B.T.L.H."/>
            <person name="Warris S."/>
            <person name="Nguyen H.D.T."/>
            <person name="van Gent-Pelzer M.P.E."/>
            <person name="Joly D.L."/>
            <person name="van de Geest H.C."/>
            <person name="Bonants P.J.M."/>
            <person name="Smith D.S."/>
            <person name="Levesque C.A."/>
            <person name="van der Lee T.A.J."/>
        </authorList>
    </citation>
    <scope>NUCLEOTIDE SEQUENCE [LARGE SCALE GENOMIC DNA]</scope>
    <source>
        <strain evidence="10 12">LEV6574</strain>
        <strain evidence="9 11">MB42</strain>
    </source>
</reference>
<dbReference type="GO" id="GO:0004072">
    <property type="term" value="F:aspartate kinase activity"/>
    <property type="evidence" value="ECO:0007669"/>
    <property type="project" value="UniProtKB-EC"/>
</dbReference>
<dbReference type="Proteomes" id="UP000317494">
    <property type="component" value="Unassembled WGS sequence"/>
</dbReference>
<gene>
    <name evidence="9" type="primary">HOM3</name>
    <name evidence="10" type="ORF">SeLEV6574_g03444</name>
    <name evidence="9" type="ORF">SeMB42_g04929</name>
</gene>
<dbReference type="GO" id="GO:0005524">
    <property type="term" value="F:ATP binding"/>
    <property type="evidence" value="ECO:0007669"/>
    <property type="project" value="UniProtKB-KW"/>
</dbReference>
<dbReference type="InterPro" id="IPR002912">
    <property type="entry name" value="ACT_dom"/>
</dbReference>